<proteinExistence type="predicted"/>
<protein>
    <submittedName>
        <fullName evidence="3">Uncharacterized protein</fullName>
    </submittedName>
</protein>
<comment type="caution">
    <text evidence="3">The sequence shown here is derived from an EMBL/GenBank/DDBJ whole genome shotgun (WGS) entry which is preliminary data.</text>
</comment>
<feature type="compositionally biased region" description="Polar residues" evidence="1">
    <location>
        <begin position="18"/>
        <end position="31"/>
    </location>
</feature>
<sequence length="360" mass="39002">MRGGPSRPTGTEDAPISQLASQAATNFQDDMQTGRRTELVRTTTSVVFTALLCQSAQALDGSSDSTSVQSQQSSEDATAEPETASTSNDGASRTSVIVIAVGFVVLTGLAFFLVTVYRSRKNQTDRDQQASNPPSDAPRAKRKTFVVPDIDCTRIDIEDSTHSLVPVLGDDKSHLKTREPPELEADTSWAEASAASSSYSIAPLSSRHRIPAVPSRIYAPARGFNPGNSQASDFSSHTDDYSIGMLESPVSTEYSFGSEEDDIFPSTPWDDVDSYRSMDFTFLSTTSSNVFDSNSGRNDSSWKQVNRPNGMAAIGSTLPSAPLGVLFVRQLDSHQTGRMCLDPRGRGTRNTNRMRFDIEV</sequence>
<evidence type="ECO:0000256" key="2">
    <source>
        <dbReference type="SAM" id="Phobius"/>
    </source>
</evidence>
<keyword evidence="2" id="KW-0472">Membrane</keyword>
<dbReference type="EMBL" id="JAGDFL010000199">
    <property type="protein sequence ID" value="KAG7395584.1"/>
    <property type="molecule type" value="Genomic_DNA"/>
</dbReference>
<reference evidence="3" key="1">
    <citation type="submission" date="2021-02" db="EMBL/GenBank/DDBJ databases">
        <authorList>
            <person name="Palmer J.M."/>
        </authorList>
    </citation>
    <scope>NUCLEOTIDE SEQUENCE</scope>
    <source>
        <strain evidence="3">SCRP23</strain>
    </source>
</reference>
<feature type="region of interest" description="Disordered" evidence="1">
    <location>
        <begin position="1"/>
        <end position="36"/>
    </location>
</feature>
<organism evidence="3 4">
    <name type="scientific">Phytophthora boehmeriae</name>
    <dbReference type="NCBI Taxonomy" id="109152"/>
    <lineage>
        <taxon>Eukaryota</taxon>
        <taxon>Sar</taxon>
        <taxon>Stramenopiles</taxon>
        <taxon>Oomycota</taxon>
        <taxon>Peronosporomycetes</taxon>
        <taxon>Peronosporales</taxon>
        <taxon>Peronosporaceae</taxon>
        <taxon>Phytophthora</taxon>
    </lineage>
</organism>
<keyword evidence="2" id="KW-0812">Transmembrane</keyword>
<dbReference type="OrthoDB" id="168381at2759"/>
<gene>
    <name evidence="3" type="ORF">PHYBOEH_003458</name>
</gene>
<evidence type="ECO:0000256" key="1">
    <source>
        <dbReference type="SAM" id="MobiDB-lite"/>
    </source>
</evidence>
<evidence type="ECO:0000313" key="3">
    <source>
        <dbReference type="EMBL" id="KAG7395584.1"/>
    </source>
</evidence>
<evidence type="ECO:0000313" key="4">
    <source>
        <dbReference type="Proteomes" id="UP000693981"/>
    </source>
</evidence>
<name>A0A8T1WSJ2_9STRA</name>
<feature type="compositionally biased region" description="Low complexity" evidence="1">
    <location>
        <begin position="62"/>
        <end position="74"/>
    </location>
</feature>
<keyword evidence="4" id="KW-1185">Reference proteome</keyword>
<keyword evidence="2" id="KW-1133">Transmembrane helix</keyword>
<dbReference type="AlphaFoldDB" id="A0A8T1WSJ2"/>
<feature type="region of interest" description="Disordered" evidence="1">
    <location>
        <begin position="61"/>
        <end position="89"/>
    </location>
</feature>
<feature type="transmembrane region" description="Helical" evidence="2">
    <location>
        <begin position="96"/>
        <end position="117"/>
    </location>
</feature>
<feature type="region of interest" description="Disordered" evidence="1">
    <location>
        <begin position="122"/>
        <end position="142"/>
    </location>
</feature>
<dbReference type="Proteomes" id="UP000693981">
    <property type="component" value="Unassembled WGS sequence"/>
</dbReference>
<accession>A0A8T1WSJ2</accession>